<dbReference type="InterPro" id="IPR001509">
    <property type="entry name" value="Epimerase_deHydtase"/>
</dbReference>
<sequence>MKVLVTGAAGFIGFHVSQYLMKRGDSVVGIDNINDYYDPNIKLSRLEMLKEYEAFSFVKLDIANKSGMENLFAENQFDAVINLAAQAGVRYSLENPHVYMESNITGFLNILEGVRHHKINHLVYASSSSVYGANTLQPFSEHHNIDHPVSLYAASKKANELMAHSYSHLYGMKTTGLRFFTVYGPWGRPDMALFLFTKGILEEEPINIFNNGEMIRDFTYIDDIVEGIVRVMDNPPEGNPEWSGDKPDPATSYANYRVFNIGNNNPVKLMDFVEAIENAVGKKAIKNFMPLQAGDVPSTCADVSELEKEVGFKPNTSVQEGIDNFVSWYRDYFNT</sequence>
<dbReference type="OrthoDB" id="9803010at2"/>
<evidence type="ECO:0000313" key="3">
    <source>
        <dbReference type="EMBL" id="TQV80232.1"/>
    </source>
</evidence>
<dbReference type="AlphaFoldDB" id="A0A545TSP3"/>
<keyword evidence="1" id="KW-0520">NAD</keyword>
<dbReference type="EMBL" id="VIKS01000018">
    <property type="protein sequence ID" value="TQV80232.1"/>
    <property type="molecule type" value="Genomic_DNA"/>
</dbReference>
<keyword evidence="4" id="KW-1185">Reference proteome</keyword>
<evidence type="ECO:0000259" key="2">
    <source>
        <dbReference type="Pfam" id="PF01370"/>
    </source>
</evidence>
<dbReference type="Pfam" id="PF01370">
    <property type="entry name" value="Epimerase"/>
    <property type="match status" value="1"/>
</dbReference>
<dbReference type="Gene3D" id="3.40.50.720">
    <property type="entry name" value="NAD(P)-binding Rossmann-like Domain"/>
    <property type="match status" value="1"/>
</dbReference>
<name>A0A545TSP3_9GAMM</name>
<gene>
    <name evidence="3" type="ORF">FLL46_26295</name>
</gene>
<dbReference type="PANTHER" id="PTHR43574">
    <property type="entry name" value="EPIMERASE-RELATED"/>
    <property type="match status" value="1"/>
</dbReference>
<dbReference type="Proteomes" id="UP000315439">
    <property type="component" value="Unassembled WGS sequence"/>
</dbReference>
<organism evidence="3 4">
    <name type="scientific">Aliikangiella coralliicola</name>
    <dbReference type="NCBI Taxonomy" id="2592383"/>
    <lineage>
        <taxon>Bacteria</taxon>
        <taxon>Pseudomonadati</taxon>
        <taxon>Pseudomonadota</taxon>
        <taxon>Gammaproteobacteria</taxon>
        <taxon>Oceanospirillales</taxon>
        <taxon>Pleioneaceae</taxon>
        <taxon>Aliikangiella</taxon>
    </lineage>
</organism>
<evidence type="ECO:0000256" key="1">
    <source>
        <dbReference type="ARBA" id="ARBA00023027"/>
    </source>
</evidence>
<dbReference type="RefSeq" id="WP_142935325.1">
    <property type="nucleotide sequence ID" value="NZ_ML660174.1"/>
</dbReference>
<dbReference type="CDD" id="cd05253">
    <property type="entry name" value="UDP_GE_SDE_e"/>
    <property type="match status" value="1"/>
</dbReference>
<evidence type="ECO:0000313" key="4">
    <source>
        <dbReference type="Proteomes" id="UP000315439"/>
    </source>
</evidence>
<protein>
    <submittedName>
        <fullName evidence="3">NAD-dependent epimerase</fullName>
    </submittedName>
</protein>
<accession>A0A545TSP3</accession>
<comment type="caution">
    <text evidence="3">The sequence shown here is derived from an EMBL/GenBank/DDBJ whole genome shotgun (WGS) entry which is preliminary data.</text>
</comment>
<dbReference type="SUPFAM" id="SSF51735">
    <property type="entry name" value="NAD(P)-binding Rossmann-fold domains"/>
    <property type="match status" value="1"/>
</dbReference>
<proteinExistence type="predicted"/>
<dbReference type="PRINTS" id="PR01713">
    <property type="entry name" value="NUCEPIMERASE"/>
</dbReference>
<dbReference type="InterPro" id="IPR036291">
    <property type="entry name" value="NAD(P)-bd_dom_sf"/>
</dbReference>
<feature type="domain" description="NAD-dependent epimerase/dehydratase" evidence="2">
    <location>
        <begin position="3"/>
        <end position="239"/>
    </location>
</feature>
<reference evidence="3 4" key="1">
    <citation type="submission" date="2019-07" db="EMBL/GenBank/DDBJ databases">
        <title>Draft genome for Aliikangiella sp. M105.</title>
        <authorList>
            <person name="Wang G."/>
        </authorList>
    </citation>
    <scope>NUCLEOTIDE SEQUENCE [LARGE SCALE GENOMIC DNA]</scope>
    <source>
        <strain evidence="3 4">M105</strain>
    </source>
</reference>